<name>A0A0A9BNL1_ARUDO</name>
<proteinExistence type="predicted"/>
<sequence length="42" mass="4157">MEHGAGPFGGALAEVRAAGGDDERRGPGGLGGRSRGAARFTM</sequence>
<evidence type="ECO:0000313" key="2">
    <source>
        <dbReference type="EMBL" id="JAD62820.1"/>
    </source>
</evidence>
<dbReference type="AlphaFoldDB" id="A0A0A9BNL1"/>
<reference evidence="2" key="1">
    <citation type="submission" date="2014-09" db="EMBL/GenBank/DDBJ databases">
        <authorList>
            <person name="Magalhaes I.L.F."/>
            <person name="Oliveira U."/>
            <person name="Santos F.R."/>
            <person name="Vidigal T.H.D.A."/>
            <person name="Brescovit A.D."/>
            <person name="Santos A.J."/>
        </authorList>
    </citation>
    <scope>NUCLEOTIDE SEQUENCE</scope>
    <source>
        <tissue evidence="2">Shoot tissue taken approximately 20 cm above the soil surface</tissue>
    </source>
</reference>
<reference evidence="2" key="2">
    <citation type="journal article" date="2015" name="Data Brief">
        <title>Shoot transcriptome of the giant reed, Arundo donax.</title>
        <authorList>
            <person name="Barrero R.A."/>
            <person name="Guerrero F.D."/>
            <person name="Moolhuijzen P."/>
            <person name="Goolsby J.A."/>
            <person name="Tidwell J."/>
            <person name="Bellgard S.E."/>
            <person name="Bellgard M.I."/>
        </authorList>
    </citation>
    <scope>NUCLEOTIDE SEQUENCE</scope>
    <source>
        <tissue evidence="2">Shoot tissue taken approximately 20 cm above the soil surface</tissue>
    </source>
</reference>
<feature type="region of interest" description="Disordered" evidence="1">
    <location>
        <begin position="1"/>
        <end position="42"/>
    </location>
</feature>
<dbReference type="EMBL" id="GBRH01235075">
    <property type="protein sequence ID" value="JAD62820.1"/>
    <property type="molecule type" value="Transcribed_RNA"/>
</dbReference>
<evidence type="ECO:0000256" key="1">
    <source>
        <dbReference type="SAM" id="MobiDB-lite"/>
    </source>
</evidence>
<protein>
    <submittedName>
        <fullName evidence="2">Uncharacterized protein</fullName>
    </submittedName>
</protein>
<accession>A0A0A9BNL1</accession>
<organism evidence="2">
    <name type="scientific">Arundo donax</name>
    <name type="common">Giant reed</name>
    <name type="synonym">Donax arundinaceus</name>
    <dbReference type="NCBI Taxonomy" id="35708"/>
    <lineage>
        <taxon>Eukaryota</taxon>
        <taxon>Viridiplantae</taxon>
        <taxon>Streptophyta</taxon>
        <taxon>Embryophyta</taxon>
        <taxon>Tracheophyta</taxon>
        <taxon>Spermatophyta</taxon>
        <taxon>Magnoliopsida</taxon>
        <taxon>Liliopsida</taxon>
        <taxon>Poales</taxon>
        <taxon>Poaceae</taxon>
        <taxon>PACMAD clade</taxon>
        <taxon>Arundinoideae</taxon>
        <taxon>Arundineae</taxon>
        <taxon>Arundo</taxon>
    </lineage>
</organism>